<name>A0A8H7NMG3_BIOOC</name>
<feature type="compositionally biased region" description="Polar residues" evidence="1">
    <location>
        <begin position="7"/>
        <end position="16"/>
    </location>
</feature>
<dbReference type="EMBL" id="JADCTT010000001">
    <property type="protein sequence ID" value="KAF9758415.1"/>
    <property type="molecule type" value="Genomic_DNA"/>
</dbReference>
<sequence length="109" mass="11691">MQGRLGNGTTATSGRKLSQPSKSQPQQEVAAAGAPWQLRVEHNTPQQALRPSFPALGTGTGLDLYYHSTARVRYGAADDLSDCRGTSHFFETTLGEATQPLIEAPAHQK</sequence>
<evidence type="ECO:0000256" key="1">
    <source>
        <dbReference type="SAM" id="MobiDB-lite"/>
    </source>
</evidence>
<proteinExistence type="predicted"/>
<evidence type="ECO:0000313" key="3">
    <source>
        <dbReference type="Proteomes" id="UP000616885"/>
    </source>
</evidence>
<comment type="caution">
    <text evidence="2">The sequence shown here is derived from an EMBL/GenBank/DDBJ whole genome shotgun (WGS) entry which is preliminary data.</text>
</comment>
<accession>A0A8H7NMG3</accession>
<reference evidence="2" key="1">
    <citation type="submission" date="2020-10" db="EMBL/GenBank/DDBJ databases">
        <title>High-Quality Genome Resource of Clonostachys rosea strain S41 by Oxford Nanopore Long-Read Sequencing.</title>
        <authorList>
            <person name="Wang H."/>
        </authorList>
    </citation>
    <scope>NUCLEOTIDE SEQUENCE</scope>
    <source>
        <strain evidence="2">S41</strain>
    </source>
</reference>
<feature type="region of interest" description="Disordered" evidence="1">
    <location>
        <begin position="1"/>
        <end position="35"/>
    </location>
</feature>
<evidence type="ECO:0000313" key="2">
    <source>
        <dbReference type="EMBL" id="KAF9758415.1"/>
    </source>
</evidence>
<dbReference type="AlphaFoldDB" id="A0A8H7NMG3"/>
<dbReference type="Proteomes" id="UP000616885">
    <property type="component" value="Unassembled WGS sequence"/>
</dbReference>
<organism evidence="2 3">
    <name type="scientific">Bionectria ochroleuca</name>
    <name type="common">Gliocladium roseum</name>
    <dbReference type="NCBI Taxonomy" id="29856"/>
    <lineage>
        <taxon>Eukaryota</taxon>
        <taxon>Fungi</taxon>
        <taxon>Dikarya</taxon>
        <taxon>Ascomycota</taxon>
        <taxon>Pezizomycotina</taxon>
        <taxon>Sordariomycetes</taxon>
        <taxon>Hypocreomycetidae</taxon>
        <taxon>Hypocreales</taxon>
        <taxon>Bionectriaceae</taxon>
        <taxon>Clonostachys</taxon>
    </lineage>
</organism>
<feature type="compositionally biased region" description="Low complexity" evidence="1">
    <location>
        <begin position="18"/>
        <end position="27"/>
    </location>
</feature>
<protein>
    <submittedName>
        <fullName evidence="2">Uncharacterized protein</fullName>
    </submittedName>
</protein>
<gene>
    <name evidence="2" type="ORF">IM811_000109</name>
</gene>